<dbReference type="InterPro" id="IPR013656">
    <property type="entry name" value="PAS_4"/>
</dbReference>
<dbReference type="Pfam" id="PF08448">
    <property type="entry name" value="PAS_4"/>
    <property type="match status" value="1"/>
</dbReference>
<dbReference type="SUPFAM" id="SSF55785">
    <property type="entry name" value="PYP-like sensor domain (PAS domain)"/>
    <property type="match status" value="1"/>
</dbReference>
<dbReference type="EMBL" id="JBHTCF010000001">
    <property type="protein sequence ID" value="MFC7303338.1"/>
    <property type="molecule type" value="Genomic_DNA"/>
</dbReference>
<dbReference type="Gene3D" id="3.30.450.40">
    <property type="match status" value="1"/>
</dbReference>
<dbReference type="Gene3D" id="3.30.450.20">
    <property type="entry name" value="PAS domain"/>
    <property type="match status" value="1"/>
</dbReference>
<keyword evidence="4" id="KW-1185">Reference proteome</keyword>
<dbReference type="InterPro" id="IPR029016">
    <property type="entry name" value="GAF-like_dom_sf"/>
</dbReference>
<gene>
    <name evidence="3" type="ORF">ACFQVC_03800</name>
</gene>
<evidence type="ECO:0000313" key="3">
    <source>
        <dbReference type="EMBL" id="MFC7303338.1"/>
    </source>
</evidence>
<protein>
    <submittedName>
        <fullName evidence="3">PAS domain-containing protein</fullName>
    </submittedName>
</protein>
<accession>A0ABW2JCJ4</accession>
<evidence type="ECO:0000256" key="1">
    <source>
        <dbReference type="SAM" id="MobiDB-lite"/>
    </source>
</evidence>
<feature type="region of interest" description="Disordered" evidence="1">
    <location>
        <begin position="264"/>
        <end position="323"/>
    </location>
</feature>
<evidence type="ECO:0000259" key="2">
    <source>
        <dbReference type="Pfam" id="PF08448"/>
    </source>
</evidence>
<proteinExistence type="predicted"/>
<comment type="caution">
    <text evidence="3">The sequence shown here is derived from an EMBL/GenBank/DDBJ whole genome shotgun (WGS) entry which is preliminary data.</text>
</comment>
<feature type="compositionally biased region" description="Gly residues" evidence="1">
    <location>
        <begin position="306"/>
        <end position="317"/>
    </location>
</feature>
<sequence length="435" mass="45614">MTQTEEFGEEFADFVRRINELKAARTVPADELHPVLEAALFELDHVTQKLWPRYEQLAASGAQGGSASGADRQEQQLLRAIFQRLPLPVALVDRETVVRRMNFAATSFTGVRAGYATGRPLAGLLAHSDRAAFRSQAAAVARGEGDRSLTVHLQQRPDDAVRATLTPVRPSNEPRTAVLVLLQPAEAGLQHPQSRPTVPMPDLAEATRHAALLDLVDSMASALLSGGTGDRAAVLERAARVLHGRFADWVITDSCGSSLVRTTVLGPQDEGEDEDRTARGARAARAATAEDKGAKDAKGAECAKGSTGGESATGGAGDPTAGRDKTAAAVRAVAEQDPAACPLVVEAARGGATALQVRPEDPDGFGRDATGAPVLVRANATSLLCVPLTGPDDGRVEGVLTLFRTGARLAFSMAEAQAVDVMSRHIALALRRAAG</sequence>
<organism evidence="3 4">
    <name type="scientific">Streptomyces monticola</name>
    <dbReference type="NCBI Taxonomy" id="2666263"/>
    <lineage>
        <taxon>Bacteria</taxon>
        <taxon>Bacillati</taxon>
        <taxon>Actinomycetota</taxon>
        <taxon>Actinomycetes</taxon>
        <taxon>Kitasatosporales</taxon>
        <taxon>Streptomycetaceae</taxon>
        <taxon>Streptomyces</taxon>
    </lineage>
</organism>
<feature type="domain" description="PAS fold-4" evidence="2">
    <location>
        <begin position="83"/>
        <end position="181"/>
    </location>
</feature>
<feature type="compositionally biased region" description="Basic and acidic residues" evidence="1">
    <location>
        <begin position="288"/>
        <end position="301"/>
    </location>
</feature>
<dbReference type="Proteomes" id="UP001596523">
    <property type="component" value="Unassembled WGS sequence"/>
</dbReference>
<dbReference type="InterPro" id="IPR035965">
    <property type="entry name" value="PAS-like_dom_sf"/>
</dbReference>
<dbReference type="RefSeq" id="WP_381826358.1">
    <property type="nucleotide sequence ID" value="NZ_JBHTCF010000001.1"/>
</dbReference>
<name>A0ABW2JCJ4_9ACTN</name>
<evidence type="ECO:0000313" key="4">
    <source>
        <dbReference type="Proteomes" id="UP001596523"/>
    </source>
</evidence>
<reference evidence="4" key="1">
    <citation type="journal article" date="2019" name="Int. J. Syst. Evol. Microbiol.">
        <title>The Global Catalogue of Microorganisms (GCM) 10K type strain sequencing project: providing services to taxonomists for standard genome sequencing and annotation.</title>
        <authorList>
            <consortium name="The Broad Institute Genomics Platform"/>
            <consortium name="The Broad Institute Genome Sequencing Center for Infectious Disease"/>
            <person name="Wu L."/>
            <person name="Ma J."/>
        </authorList>
    </citation>
    <scope>NUCLEOTIDE SEQUENCE [LARGE SCALE GENOMIC DNA]</scope>
    <source>
        <strain evidence="4">SYNS20</strain>
    </source>
</reference>
<dbReference type="SUPFAM" id="SSF55781">
    <property type="entry name" value="GAF domain-like"/>
    <property type="match status" value="1"/>
</dbReference>